<dbReference type="SUPFAM" id="SSF53067">
    <property type="entry name" value="Actin-like ATPase domain"/>
    <property type="match status" value="1"/>
</dbReference>
<gene>
    <name evidence="2" type="ORF">HLH27_09345</name>
</gene>
<dbReference type="Gene3D" id="3.30.420.40">
    <property type="match status" value="2"/>
</dbReference>
<evidence type="ECO:0000313" key="3">
    <source>
        <dbReference type="Proteomes" id="UP000540556"/>
    </source>
</evidence>
<protein>
    <submittedName>
        <fullName evidence="2">ROK family protein</fullName>
    </submittedName>
</protein>
<dbReference type="InterPro" id="IPR049874">
    <property type="entry name" value="ROK_cs"/>
</dbReference>
<evidence type="ECO:0000256" key="1">
    <source>
        <dbReference type="ARBA" id="ARBA00006479"/>
    </source>
</evidence>
<keyword evidence="3" id="KW-1185">Reference proteome</keyword>
<dbReference type="RefSeq" id="WP_182949753.1">
    <property type="nucleotide sequence ID" value="NZ_JABEQK010000006.1"/>
</dbReference>
<dbReference type="CDD" id="cd24057">
    <property type="entry name" value="ASKHA_NBD_ROK_NAGK"/>
    <property type="match status" value="1"/>
</dbReference>
<proteinExistence type="inferred from homology"/>
<name>A0A7W4KE23_9PROT</name>
<dbReference type="PANTHER" id="PTHR18964">
    <property type="entry name" value="ROK (REPRESSOR, ORF, KINASE) FAMILY"/>
    <property type="match status" value="1"/>
</dbReference>
<dbReference type="PANTHER" id="PTHR18964:SF149">
    <property type="entry name" value="BIFUNCTIONAL UDP-N-ACETYLGLUCOSAMINE 2-EPIMERASE_N-ACETYLMANNOSAMINE KINASE"/>
    <property type="match status" value="1"/>
</dbReference>
<accession>A0A7W4KE23</accession>
<dbReference type="AlphaFoldDB" id="A0A7W4KE23"/>
<dbReference type="InterPro" id="IPR043129">
    <property type="entry name" value="ATPase_NBD"/>
</dbReference>
<evidence type="ECO:0000313" key="2">
    <source>
        <dbReference type="EMBL" id="MBB2205217.1"/>
    </source>
</evidence>
<comment type="caution">
    <text evidence="2">The sequence shown here is derived from an EMBL/GenBank/DDBJ whole genome shotgun (WGS) entry which is preliminary data.</text>
</comment>
<dbReference type="PROSITE" id="PS01125">
    <property type="entry name" value="ROK"/>
    <property type="match status" value="1"/>
</dbReference>
<reference evidence="2 3" key="1">
    <citation type="submission" date="2020-04" db="EMBL/GenBank/DDBJ databases">
        <title>Description of novel Gluconacetobacter.</title>
        <authorList>
            <person name="Sombolestani A."/>
        </authorList>
    </citation>
    <scope>NUCLEOTIDE SEQUENCE [LARGE SCALE GENOMIC DNA]</scope>
    <source>
        <strain evidence="2 3">LMG 27800</strain>
    </source>
</reference>
<comment type="similarity">
    <text evidence="1">Belongs to the ROK (NagC/XylR) family.</text>
</comment>
<sequence length="309" mass="31692">MILCADIGGSFIDFAVVHPDGRTDHRRAVPTPLDDAPAFIGALVALCAPWPGVPLHIAIAGVECPDTGIIRAANIPCLQSLPLAAHLQRETGRVVRIANDADCFALAEAHFGVAKGHRNVFGVILGTGIGGGFVLDGRIVPGLGGVTGEWGHAPVVIPPPALHGQDADSTQSLVPLFRCGCGISGCLDTIAGARALERLHLWAGGAPQTSRAILESWQAGDPQAGRTLAIWLSYMAAGLAHVINVTGSTIVPVAGGLSNAHALIDALDEAVRARILTPTATPLLRRAALGADAGLLGAACLGLDIRIQD</sequence>
<dbReference type="Pfam" id="PF00480">
    <property type="entry name" value="ROK"/>
    <property type="match status" value="1"/>
</dbReference>
<organism evidence="2 3">
    <name type="scientific">Gluconacetobacter takamatsuzukensis</name>
    <dbReference type="NCBI Taxonomy" id="1286190"/>
    <lineage>
        <taxon>Bacteria</taxon>
        <taxon>Pseudomonadati</taxon>
        <taxon>Pseudomonadota</taxon>
        <taxon>Alphaproteobacteria</taxon>
        <taxon>Acetobacterales</taxon>
        <taxon>Acetobacteraceae</taxon>
        <taxon>Gluconacetobacter</taxon>
    </lineage>
</organism>
<dbReference type="InterPro" id="IPR000600">
    <property type="entry name" value="ROK"/>
</dbReference>
<dbReference type="EMBL" id="JABEQK010000006">
    <property type="protein sequence ID" value="MBB2205217.1"/>
    <property type="molecule type" value="Genomic_DNA"/>
</dbReference>
<dbReference type="Proteomes" id="UP000540556">
    <property type="component" value="Unassembled WGS sequence"/>
</dbReference>